<name>A0A0E9QQ38_ANGAN</name>
<reference evidence="1" key="2">
    <citation type="journal article" date="2015" name="Fish Shellfish Immunol.">
        <title>Early steps in the European eel (Anguilla anguilla)-Vibrio vulnificus interaction in the gills: Role of the RtxA13 toxin.</title>
        <authorList>
            <person name="Callol A."/>
            <person name="Pajuelo D."/>
            <person name="Ebbesson L."/>
            <person name="Teles M."/>
            <person name="MacKenzie S."/>
            <person name="Amaro C."/>
        </authorList>
    </citation>
    <scope>NUCLEOTIDE SEQUENCE</scope>
</reference>
<proteinExistence type="predicted"/>
<reference evidence="1" key="1">
    <citation type="submission" date="2014-11" db="EMBL/GenBank/DDBJ databases">
        <authorList>
            <person name="Amaro Gonzalez C."/>
        </authorList>
    </citation>
    <scope>NUCLEOTIDE SEQUENCE</scope>
</reference>
<accession>A0A0E9QQ38</accession>
<protein>
    <submittedName>
        <fullName evidence="1">Uncharacterized protein</fullName>
    </submittedName>
</protein>
<organism evidence="1">
    <name type="scientific">Anguilla anguilla</name>
    <name type="common">European freshwater eel</name>
    <name type="synonym">Muraena anguilla</name>
    <dbReference type="NCBI Taxonomy" id="7936"/>
    <lineage>
        <taxon>Eukaryota</taxon>
        <taxon>Metazoa</taxon>
        <taxon>Chordata</taxon>
        <taxon>Craniata</taxon>
        <taxon>Vertebrata</taxon>
        <taxon>Euteleostomi</taxon>
        <taxon>Actinopterygii</taxon>
        <taxon>Neopterygii</taxon>
        <taxon>Teleostei</taxon>
        <taxon>Anguilliformes</taxon>
        <taxon>Anguillidae</taxon>
        <taxon>Anguilla</taxon>
    </lineage>
</organism>
<evidence type="ECO:0000313" key="1">
    <source>
        <dbReference type="EMBL" id="JAH18919.1"/>
    </source>
</evidence>
<sequence>MNTYRHKMKVSKQIFLNRFALNSGGCLVLMICCRSLQM</sequence>
<dbReference type="AlphaFoldDB" id="A0A0E9QQ38"/>
<dbReference type="EMBL" id="GBXM01089658">
    <property type="protein sequence ID" value="JAH18919.1"/>
    <property type="molecule type" value="Transcribed_RNA"/>
</dbReference>